<proteinExistence type="predicted"/>
<dbReference type="PROSITE" id="PS00455">
    <property type="entry name" value="AMP_BINDING"/>
    <property type="match status" value="1"/>
</dbReference>
<dbReference type="Pfam" id="PF23562">
    <property type="entry name" value="AMP-binding_C_3"/>
    <property type="match status" value="1"/>
</dbReference>
<dbReference type="Pfam" id="PF00501">
    <property type="entry name" value="AMP-binding"/>
    <property type="match status" value="1"/>
</dbReference>
<dbReference type="PANTHER" id="PTHR43767">
    <property type="entry name" value="LONG-CHAIN-FATTY-ACID--COA LIGASE"/>
    <property type="match status" value="1"/>
</dbReference>
<dbReference type="EMBL" id="BAABJE010000005">
    <property type="protein sequence ID" value="GAA4791284.1"/>
    <property type="molecule type" value="Genomic_DNA"/>
</dbReference>
<evidence type="ECO:0000313" key="4">
    <source>
        <dbReference type="Proteomes" id="UP001499959"/>
    </source>
</evidence>
<dbReference type="RefSeq" id="WP_345302765.1">
    <property type="nucleotide sequence ID" value="NZ_BAABJE010000005.1"/>
</dbReference>
<feature type="domain" description="AMP-dependent synthetase/ligase" evidence="2">
    <location>
        <begin position="19"/>
        <end position="328"/>
    </location>
</feature>
<dbReference type="InterPro" id="IPR042099">
    <property type="entry name" value="ANL_N_sf"/>
</dbReference>
<dbReference type="Gene3D" id="3.40.50.12780">
    <property type="entry name" value="N-terminal domain of ligase-like"/>
    <property type="match status" value="1"/>
</dbReference>
<reference evidence="4" key="1">
    <citation type="journal article" date="2019" name="Int. J. Syst. Evol. Microbiol.">
        <title>The Global Catalogue of Microorganisms (GCM) 10K type strain sequencing project: providing services to taxonomists for standard genome sequencing and annotation.</title>
        <authorList>
            <consortium name="The Broad Institute Genomics Platform"/>
            <consortium name="The Broad Institute Genome Sequencing Center for Infectious Disease"/>
            <person name="Wu L."/>
            <person name="Ma J."/>
        </authorList>
    </citation>
    <scope>NUCLEOTIDE SEQUENCE [LARGE SCALE GENOMIC DNA]</scope>
    <source>
        <strain evidence="4">JCM 18204</strain>
    </source>
</reference>
<dbReference type="InterPro" id="IPR045851">
    <property type="entry name" value="AMP-bd_C_sf"/>
</dbReference>
<keyword evidence="4" id="KW-1185">Reference proteome</keyword>
<dbReference type="Gene3D" id="3.30.300.30">
    <property type="match status" value="1"/>
</dbReference>
<keyword evidence="1" id="KW-0436">Ligase</keyword>
<name>A0ABP9BA59_9GAMM</name>
<evidence type="ECO:0000313" key="3">
    <source>
        <dbReference type="EMBL" id="GAA4791284.1"/>
    </source>
</evidence>
<dbReference type="SUPFAM" id="SSF56801">
    <property type="entry name" value="Acetyl-CoA synthetase-like"/>
    <property type="match status" value="1"/>
</dbReference>
<gene>
    <name evidence="3" type="ORF">GCM10023307_15830</name>
</gene>
<comment type="caution">
    <text evidence="3">The sequence shown here is derived from an EMBL/GenBank/DDBJ whole genome shotgun (WGS) entry which is preliminary data.</text>
</comment>
<dbReference type="PANTHER" id="PTHR43767:SF8">
    <property type="entry name" value="LONG-CHAIN-FATTY-ACID--COA LIGASE"/>
    <property type="match status" value="1"/>
</dbReference>
<sequence length="510" mass="53073">MNDFATLIERLDGPAPRVRWRDGAWTDAELGAQVRAFADALEASGAQRIASRLDNGPAWLALDLAIRRLGRVHVPLPTFFSPAQTMHALIGSGADALVVPANAPLPETFATAPAVALGDALTLLRLLPLSTTLPAGTATITYTSGTTGAPKGVCLDAGALYAVAASLAEAAAPLSPTRHLCLMPLSTLLENVAGLYAALISGAEIAVPPLAEVGYTGAAGLDVPTLLACLHRYRPESAILLPQLLLALVMAAEQGAQLPDSLKFLAVGGGRVGPALIARAEALGLPVYEGYGLSECASVVCLNRPGAQRAGSVGKPLPHATVTVRDGELFVEGVRCLGYLGEDGPAADALANGRVATGDLGHVDADGFVHITGRRKNVFITSFGRNVSPEWVESELLQHPAFAQAVVYGEARPFNVAIVWPRRADLDDSALRQALDGINRGLPDYAQVRDIVRADAPFSFADGLLTSNGRPRRDAILARYRDAVASRYADASASSSASIVPLSSLSGVDA</sequence>
<accession>A0ABP9BA59</accession>
<protein>
    <submittedName>
        <fullName evidence="3">AMP-dependent synthetase/ligase</fullName>
    </submittedName>
</protein>
<dbReference type="InterPro" id="IPR000873">
    <property type="entry name" value="AMP-dep_synth/lig_dom"/>
</dbReference>
<dbReference type="InterPro" id="IPR020845">
    <property type="entry name" value="AMP-binding_CS"/>
</dbReference>
<dbReference type="Proteomes" id="UP001499959">
    <property type="component" value="Unassembled WGS sequence"/>
</dbReference>
<organism evidence="3 4">
    <name type="scientific">Lysobacter hankyongensis</name>
    <dbReference type="NCBI Taxonomy" id="1176535"/>
    <lineage>
        <taxon>Bacteria</taxon>
        <taxon>Pseudomonadati</taxon>
        <taxon>Pseudomonadota</taxon>
        <taxon>Gammaproteobacteria</taxon>
        <taxon>Lysobacterales</taxon>
        <taxon>Lysobacteraceae</taxon>
        <taxon>Lysobacter</taxon>
    </lineage>
</organism>
<dbReference type="InterPro" id="IPR050237">
    <property type="entry name" value="ATP-dep_AMP-bd_enzyme"/>
</dbReference>
<evidence type="ECO:0000259" key="2">
    <source>
        <dbReference type="Pfam" id="PF00501"/>
    </source>
</evidence>
<evidence type="ECO:0000256" key="1">
    <source>
        <dbReference type="ARBA" id="ARBA00022598"/>
    </source>
</evidence>